<dbReference type="GO" id="GO:0034993">
    <property type="term" value="C:meiotic nuclear membrane microtubule tethering complex"/>
    <property type="evidence" value="ECO:0007669"/>
    <property type="project" value="TreeGrafter"/>
</dbReference>
<evidence type="ECO:0000256" key="1">
    <source>
        <dbReference type="ARBA" id="ARBA00004540"/>
    </source>
</evidence>
<comment type="subcellular location">
    <subcellularLocation>
        <location evidence="1">Nucleus inner membrane</location>
    </subcellularLocation>
</comment>
<dbReference type="GO" id="GO:0005637">
    <property type="term" value="C:nuclear inner membrane"/>
    <property type="evidence" value="ECO:0007669"/>
    <property type="project" value="UniProtKB-SubCell"/>
</dbReference>
<dbReference type="EMBL" id="VZSH01000485">
    <property type="protein sequence ID" value="NWY08041.1"/>
    <property type="molecule type" value="Genomic_DNA"/>
</dbReference>
<dbReference type="Pfam" id="PF07738">
    <property type="entry name" value="Sad1_UNC"/>
    <property type="match status" value="1"/>
</dbReference>
<feature type="non-terminal residue" evidence="6">
    <location>
        <position position="125"/>
    </location>
</feature>
<protein>
    <submittedName>
        <fullName evidence="6">SUN1 protein</fullName>
    </submittedName>
</protein>
<evidence type="ECO:0000256" key="2">
    <source>
        <dbReference type="ARBA" id="ARBA00022692"/>
    </source>
</evidence>
<sequence length="125" mass="13789">PSASPGQCWAFHGAVGHVVIRLPENIWPVAVTVEHIPKSVSPTGEVSSAPKDFAVFVSLCFAPARREGATALREGRPLLTAPTLPLQKQLPRAFRFIKIQVQSNWGKREYTCLYRVQVHGMAARM</sequence>
<feature type="domain" description="SUN" evidence="5">
    <location>
        <begin position="1"/>
        <end position="123"/>
    </location>
</feature>
<proteinExistence type="predicted"/>
<organism evidence="6 7">
    <name type="scientific">Nothoprocta ornata</name>
    <dbReference type="NCBI Taxonomy" id="83376"/>
    <lineage>
        <taxon>Eukaryota</taxon>
        <taxon>Metazoa</taxon>
        <taxon>Chordata</taxon>
        <taxon>Craniata</taxon>
        <taxon>Vertebrata</taxon>
        <taxon>Euteleostomi</taxon>
        <taxon>Archelosauria</taxon>
        <taxon>Archosauria</taxon>
        <taxon>Dinosauria</taxon>
        <taxon>Saurischia</taxon>
        <taxon>Theropoda</taxon>
        <taxon>Coelurosauria</taxon>
        <taxon>Aves</taxon>
        <taxon>Palaeognathae</taxon>
        <taxon>Tinamiformes</taxon>
        <taxon>Tinamidae</taxon>
        <taxon>Nothoprocta</taxon>
    </lineage>
</organism>
<evidence type="ECO:0000313" key="7">
    <source>
        <dbReference type="Proteomes" id="UP000531938"/>
    </source>
</evidence>
<keyword evidence="4" id="KW-0472">Membrane</keyword>
<dbReference type="Proteomes" id="UP000531938">
    <property type="component" value="Unassembled WGS sequence"/>
</dbReference>
<dbReference type="PANTHER" id="PTHR12911">
    <property type="entry name" value="SAD1/UNC-84-LIKE PROTEIN-RELATED"/>
    <property type="match status" value="1"/>
</dbReference>
<evidence type="ECO:0000256" key="3">
    <source>
        <dbReference type="ARBA" id="ARBA00022989"/>
    </source>
</evidence>
<gene>
    <name evidence="6" type="primary">Sun1_3</name>
    <name evidence="6" type="ORF">NOTORN_R05868</name>
</gene>
<dbReference type="PROSITE" id="PS51469">
    <property type="entry name" value="SUN"/>
    <property type="match status" value="1"/>
</dbReference>
<feature type="non-terminal residue" evidence="6">
    <location>
        <position position="1"/>
    </location>
</feature>
<dbReference type="GO" id="GO:0043495">
    <property type="term" value="F:protein-membrane adaptor activity"/>
    <property type="evidence" value="ECO:0007669"/>
    <property type="project" value="TreeGrafter"/>
</dbReference>
<keyword evidence="7" id="KW-1185">Reference proteome</keyword>
<evidence type="ECO:0000259" key="5">
    <source>
        <dbReference type="PROSITE" id="PS51469"/>
    </source>
</evidence>
<comment type="caution">
    <text evidence="6">The sequence shown here is derived from an EMBL/GenBank/DDBJ whole genome shotgun (WGS) entry which is preliminary data.</text>
</comment>
<reference evidence="6 7" key="1">
    <citation type="submission" date="2019-09" db="EMBL/GenBank/DDBJ databases">
        <title>Bird 10,000 Genomes (B10K) Project - Family phase.</title>
        <authorList>
            <person name="Zhang G."/>
        </authorList>
    </citation>
    <scope>NUCLEOTIDE SEQUENCE [LARGE SCALE GENOMIC DNA]</scope>
    <source>
        <strain evidence="6">B10K-MSB-03</strain>
    </source>
</reference>
<accession>A0A7K7BHV9</accession>
<evidence type="ECO:0000256" key="4">
    <source>
        <dbReference type="ARBA" id="ARBA00023136"/>
    </source>
</evidence>
<dbReference type="InterPro" id="IPR045119">
    <property type="entry name" value="SUN1-5"/>
</dbReference>
<dbReference type="AlphaFoldDB" id="A0A7K7BHV9"/>
<dbReference type="PANTHER" id="PTHR12911:SF24">
    <property type="entry name" value="SUN DOMAIN-CONTAINING PROTEIN 3"/>
    <property type="match status" value="1"/>
</dbReference>
<name>A0A7K7BHV9_9AVES</name>
<dbReference type="InterPro" id="IPR012919">
    <property type="entry name" value="SUN_dom"/>
</dbReference>
<dbReference type="Gene3D" id="2.60.120.260">
    <property type="entry name" value="Galactose-binding domain-like"/>
    <property type="match status" value="1"/>
</dbReference>
<keyword evidence="3" id="KW-1133">Transmembrane helix</keyword>
<keyword evidence="2" id="KW-0812">Transmembrane</keyword>
<evidence type="ECO:0000313" key="6">
    <source>
        <dbReference type="EMBL" id="NWY08041.1"/>
    </source>
</evidence>